<dbReference type="Proteomes" id="UP000436016">
    <property type="component" value="Unassembled WGS sequence"/>
</dbReference>
<dbReference type="RefSeq" id="WP_160854565.1">
    <property type="nucleotide sequence ID" value="NZ_WUWG01000003.1"/>
</dbReference>
<feature type="domain" description="YhdP central" evidence="2">
    <location>
        <begin position="372"/>
        <end position="805"/>
    </location>
</feature>
<dbReference type="InterPro" id="IPR025263">
    <property type="entry name" value="YhdP_central"/>
</dbReference>
<feature type="transmembrane region" description="Helical" evidence="1">
    <location>
        <begin position="29"/>
        <end position="51"/>
    </location>
</feature>
<gene>
    <name evidence="3" type="ORF">GSH16_09990</name>
</gene>
<proteinExistence type="predicted"/>
<dbReference type="EMBL" id="WUWG01000003">
    <property type="protein sequence ID" value="MXU65780.1"/>
    <property type="molecule type" value="Genomic_DNA"/>
</dbReference>
<sequence>MSRIHRRKTDSPTQRSRVAHTHAFLWRRVWGLLIGCAMLLALGALSLLYIADRSDLSVPALTRMIEDSLEPADGQGRVELGQAKLRLARGQRPVRLTLERLAMFDDGGNITLYAPEIRLEFSFLDLISGRLHPTRLEVTRAQTRIERTGPSSWTVATMAGDGAAAPQSLGAAMQALAAIPQLDRLEEVRLEGTSLTYADQRSGRTWFAPNATAILRRADADWRLDLSGEVTGEGQTRIALSLDALLSPDTGAVAVQGGFTGAAPQDVADAFAALDFLRVLDAPVSGNISGGIDADGQLTGLDGVLEVSAGAVAPQGAPPVRFHYGKAYFSYDPVASRFEIDDLFVETAQGGLSADGTLGIESNADRRVDRLVADLSLRDLWLNRPDLFGAPLSIAGGAVTARVSLAPFGIDIGNLTLEEDGLTASATGSLATLGAGWDLRLDSRISRLSRDALLTFWPLPVARKSKQWVRTHVEAGAATDIRASLRWTGGRPSLMVNFNVEDGRVGLLNGLAPTEGLTGYGELTDRYFSLVATGGRVPAGPGLDPLDLSGTTMSVANTRQRPADGRFDLTVQGPVGSLLKVLGDSPIPFDIAERPELAGVDGTARLDATIAMPLKGGLTPEEIFATYAGSISDARSDGLLPGLPLVSDALQFEGNKRRFALTGPVTAGGIAAGLTVDHDMAGGVTDIAFAADVAPEQLERFGLSPAAARIGAPVPVRGAVALTRDGTAPQVALSTDLQSVPLDIPALGWSKPAGREGQLTAQFGFDPAAGDAVEADVELAAAGLAAAGRLSLGDGGLRLRLDRLDSGWLDGALDLRNGADGLGMVLTGGVIDLRRRPAGGGGGRGSITLDGTDLIVTDTLRLSDARGQLTFAPGLSGRFTARVNGGAPVQVALSPDGSGGRAIVTSDDGGRVLADSGIFKEAVGGRLQLAVNLPGPGRRLSGDVDLRGALVTVGAGAGGTGGVDPGPEGTFFDRITGRFRSTGDRIAIEDGQAVGDAMGVTLEGELRPADGQLALGGVITPAYFANGPFGRIFGSREGEGLIGLAFSVGGTTASPRFEINPLSLLTPGGMRSILQQTPRIDTAPALNVN</sequence>
<reference evidence="3 4" key="1">
    <citation type="submission" date="2019-12" db="EMBL/GenBank/DDBJ databases">
        <title>Strain KN286 was isolated from seawater, which was collected from Caroline Seamount in the tropical western Pacific.</title>
        <authorList>
            <person name="Wang Q."/>
        </authorList>
    </citation>
    <scope>NUCLEOTIDE SEQUENCE [LARGE SCALE GENOMIC DNA]</scope>
    <source>
        <strain evidence="3 4">KN286</strain>
    </source>
</reference>
<evidence type="ECO:0000259" key="2">
    <source>
        <dbReference type="Pfam" id="PF13116"/>
    </source>
</evidence>
<evidence type="ECO:0000313" key="3">
    <source>
        <dbReference type="EMBL" id="MXU65780.1"/>
    </source>
</evidence>
<keyword evidence="1" id="KW-1133">Transmembrane helix</keyword>
<keyword evidence="4" id="KW-1185">Reference proteome</keyword>
<keyword evidence="1" id="KW-0472">Membrane</keyword>
<dbReference type="AlphaFoldDB" id="A0A6B0TMI9"/>
<comment type="caution">
    <text evidence="3">The sequence shown here is derived from an EMBL/GenBank/DDBJ whole genome shotgun (WGS) entry which is preliminary data.</text>
</comment>
<organism evidence="3 4">
    <name type="scientific">Oceanomicrobium pacificus</name>
    <dbReference type="NCBI Taxonomy" id="2692916"/>
    <lineage>
        <taxon>Bacteria</taxon>
        <taxon>Pseudomonadati</taxon>
        <taxon>Pseudomonadota</taxon>
        <taxon>Alphaproteobacteria</taxon>
        <taxon>Rhodobacterales</taxon>
        <taxon>Paracoccaceae</taxon>
        <taxon>Oceanomicrobium</taxon>
    </lineage>
</organism>
<dbReference type="Pfam" id="PF13116">
    <property type="entry name" value="YhdP"/>
    <property type="match status" value="1"/>
</dbReference>
<keyword evidence="1" id="KW-0812">Transmembrane</keyword>
<name>A0A6B0TMI9_9RHOB</name>
<evidence type="ECO:0000313" key="4">
    <source>
        <dbReference type="Proteomes" id="UP000436016"/>
    </source>
</evidence>
<protein>
    <recommendedName>
        <fullName evidence="2">YhdP central domain-containing protein</fullName>
    </recommendedName>
</protein>
<accession>A0A6B0TMI9</accession>
<evidence type="ECO:0000256" key="1">
    <source>
        <dbReference type="SAM" id="Phobius"/>
    </source>
</evidence>